<evidence type="ECO:0008006" key="5">
    <source>
        <dbReference type="Google" id="ProtNLM"/>
    </source>
</evidence>
<evidence type="ECO:0000256" key="1">
    <source>
        <dbReference type="ARBA" id="ARBA00022679"/>
    </source>
</evidence>
<gene>
    <name evidence="3" type="ORF">F3Y22_tig00000002pilonHSYRG00182</name>
</gene>
<name>A0A6A3D3M9_HIBSY</name>
<dbReference type="Pfam" id="PF02458">
    <property type="entry name" value="Transferase"/>
    <property type="match status" value="1"/>
</dbReference>
<accession>A0A6A3D3M9</accession>
<comment type="caution">
    <text evidence="3">The sequence shown here is derived from an EMBL/GenBank/DDBJ whole genome shotgun (WGS) entry which is preliminary data.</text>
</comment>
<dbReference type="InterPro" id="IPR051504">
    <property type="entry name" value="Plant_metabolite_acyltrans"/>
</dbReference>
<evidence type="ECO:0000256" key="2">
    <source>
        <dbReference type="ARBA" id="ARBA00023315"/>
    </source>
</evidence>
<dbReference type="OrthoDB" id="1862401at2759"/>
<proteinExistence type="predicted"/>
<evidence type="ECO:0000313" key="4">
    <source>
        <dbReference type="Proteomes" id="UP000436088"/>
    </source>
</evidence>
<organism evidence="3 4">
    <name type="scientific">Hibiscus syriacus</name>
    <name type="common">Rose of Sharon</name>
    <dbReference type="NCBI Taxonomy" id="106335"/>
    <lineage>
        <taxon>Eukaryota</taxon>
        <taxon>Viridiplantae</taxon>
        <taxon>Streptophyta</taxon>
        <taxon>Embryophyta</taxon>
        <taxon>Tracheophyta</taxon>
        <taxon>Spermatophyta</taxon>
        <taxon>Magnoliopsida</taxon>
        <taxon>eudicotyledons</taxon>
        <taxon>Gunneridae</taxon>
        <taxon>Pentapetalae</taxon>
        <taxon>rosids</taxon>
        <taxon>malvids</taxon>
        <taxon>Malvales</taxon>
        <taxon>Malvaceae</taxon>
        <taxon>Malvoideae</taxon>
        <taxon>Hibiscus</taxon>
    </lineage>
</organism>
<dbReference type="Proteomes" id="UP000436088">
    <property type="component" value="Unassembled WGS sequence"/>
</dbReference>
<dbReference type="Gene3D" id="3.30.559.10">
    <property type="entry name" value="Chloramphenicol acetyltransferase-like domain"/>
    <property type="match status" value="2"/>
</dbReference>
<protein>
    <recommendedName>
        <fullName evidence="5">HXXXD-type acyl-transferase family protein</fullName>
    </recommendedName>
</protein>
<dbReference type="GO" id="GO:0016747">
    <property type="term" value="F:acyltransferase activity, transferring groups other than amino-acyl groups"/>
    <property type="evidence" value="ECO:0007669"/>
    <property type="project" value="UniProtKB-ARBA"/>
</dbReference>
<keyword evidence="1" id="KW-0808">Transferase</keyword>
<dbReference type="InterPro" id="IPR023213">
    <property type="entry name" value="CAT-like_dom_sf"/>
</dbReference>
<dbReference type="PANTHER" id="PTHR31625">
    <property type="match status" value="1"/>
</dbReference>
<keyword evidence="4" id="KW-1185">Reference proteome</keyword>
<dbReference type="EMBL" id="VEPZ02000001">
    <property type="protein sequence ID" value="KAE8736395.1"/>
    <property type="molecule type" value="Genomic_DNA"/>
</dbReference>
<sequence length="465" mass="51482">MASRACTIKVVEHSHVSPPVGSVLNTSIPLSFFDLAWFFCNPMQSLFFYQLPCSTFRFTHSILPSLKSSLSSTLQIFYPFAANLICPPSPQKPHILYTRGDSISFTVSESSADFDHTIRYHARDVQDLLPFVPDLPHALVHNNTRVQPLLALQVTVFPNSGICIGAAFSHVVADGRSFHHFMKSWASIFRSAGNSAQAMPFLNRSVVQERDPCGLASVFLNQLWSLASNSEDDKEQVYHGVFADNIRTTLVLSRVDIEGLKTRVLNQCIEKYGAELPRASTFVGACALVWTCLVKTQKLSGSVEHHQDGEFHYFGFVADCRNMPELAIPAAYFGNCLAMCIPRVMGNELVGENGVFAATKAIGNRVEEFQNGALRGAEKWITNWIEISETGRLSTVSGSPKLRAYDTDFGWGKPKKTDVVHSNASTTIYLGDCRDEEGGIEISLTLKRDEMEAFTGFFEQGLKAI</sequence>
<reference evidence="3" key="1">
    <citation type="submission" date="2019-09" db="EMBL/GenBank/DDBJ databases">
        <title>Draft genome information of white flower Hibiscus syriacus.</title>
        <authorList>
            <person name="Kim Y.-M."/>
        </authorList>
    </citation>
    <scope>NUCLEOTIDE SEQUENCE [LARGE SCALE GENOMIC DNA]</scope>
    <source>
        <strain evidence="3">YM2019G1</strain>
    </source>
</reference>
<keyword evidence="2" id="KW-0012">Acyltransferase</keyword>
<evidence type="ECO:0000313" key="3">
    <source>
        <dbReference type="EMBL" id="KAE8736395.1"/>
    </source>
</evidence>
<dbReference type="AlphaFoldDB" id="A0A6A3D3M9"/>